<proteinExistence type="predicted"/>
<gene>
    <name evidence="1" type="ORF">LOD99_6166</name>
</gene>
<reference evidence="1 2" key="1">
    <citation type="journal article" date="2023" name="BMC Biol.">
        <title>The compact genome of the sponge Oopsacas minuta (Hexactinellida) is lacking key metazoan core genes.</title>
        <authorList>
            <person name="Santini S."/>
            <person name="Schenkelaars Q."/>
            <person name="Jourda C."/>
            <person name="Duchesne M."/>
            <person name="Belahbib H."/>
            <person name="Rocher C."/>
            <person name="Selva M."/>
            <person name="Riesgo A."/>
            <person name="Vervoort M."/>
            <person name="Leys S.P."/>
            <person name="Kodjabachian L."/>
            <person name="Le Bivic A."/>
            <person name="Borchiellini C."/>
            <person name="Claverie J.M."/>
            <person name="Renard E."/>
        </authorList>
    </citation>
    <scope>NUCLEOTIDE SEQUENCE [LARGE SCALE GENOMIC DNA]</scope>
    <source>
        <strain evidence="1">SPO-2</strain>
    </source>
</reference>
<protein>
    <submittedName>
        <fullName evidence="1">Uncharacterized protein</fullName>
    </submittedName>
</protein>
<keyword evidence="2" id="KW-1185">Reference proteome</keyword>
<comment type="caution">
    <text evidence="1">The sequence shown here is derived from an EMBL/GenBank/DDBJ whole genome shotgun (WGS) entry which is preliminary data.</text>
</comment>
<name>A0AAV7JMQ5_9METZ</name>
<dbReference type="Proteomes" id="UP001165289">
    <property type="component" value="Unassembled WGS sequence"/>
</dbReference>
<dbReference type="AlphaFoldDB" id="A0AAV7JMQ5"/>
<sequence>MADLNQNFRLITNCVDYILKSSTTLHSDKVHIHIDVLNNDKGSTSFDHTDEVSKDASLSNIFVSKNIKKTISQMFLDVITAFRQYSSSISEVSRSDKVAKMGMTDLIHILNSVGEENLFQMSKLNKHFMFELKSQKSPSTFVFKLLSLSRFVEYLNIQASHLLPSGKILINLYLASRHNSLIKQFLKRRQQSIMTKSRVKYTCTSKVLKEWRQLREKHNLIIFSEGMRIPPKFC</sequence>
<accession>A0AAV7JMQ5</accession>
<organism evidence="1 2">
    <name type="scientific">Oopsacas minuta</name>
    <dbReference type="NCBI Taxonomy" id="111878"/>
    <lineage>
        <taxon>Eukaryota</taxon>
        <taxon>Metazoa</taxon>
        <taxon>Porifera</taxon>
        <taxon>Hexactinellida</taxon>
        <taxon>Hexasterophora</taxon>
        <taxon>Lyssacinosida</taxon>
        <taxon>Leucopsacidae</taxon>
        <taxon>Oopsacas</taxon>
    </lineage>
</organism>
<evidence type="ECO:0000313" key="2">
    <source>
        <dbReference type="Proteomes" id="UP001165289"/>
    </source>
</evidence>
<evidence type="ECO:0000313" key="1">
    <source>
        <dbReference type="EMBL" id="KAI6650084.1"/>
    </source>
</evidence>
<dbReference type="EMBL" id="JAKMXF010000314">
    <property type="protein sequence ID" value="KAI6650084.1"/>
    <property type="molecule type" value="Genomic_DNA"/>
</dbReference>